<accession>A0ABW7CD50</accession>
<comment type="similarity">
    <text evidence="2">Belongs to the glycosyltransferase 2 family.</text>
</comment>
<dbReference type="InterPro" id="IPR001173">
    <property type="entry name" value="Glyco_trans_2-like"/>
</dbReference>
<proteinExistence type="inferred from homology"/>
<evidence type="ECO:0000256" key="2">
    <source>
        <dbReference type="ARBA" id="ARBA00006739"/>
    </source>
</evidence>
<dbReference type="PANTHER" id="PTHR43179:SF12">
    <property type="entry name" value="GALACTOFURANOSYLTRANSFERASE GLFT2"/>
    <property type="match status" value="1"/>
</dbReference>
<comment type="caution">
    <text evidence="6">The sequence shown here is derived from an EMBL/GenBank/DDBJ whole genome shotgun (WGS) entry which is preliminary data.</text>
</comment>
<evidence type="ECO:0000313" key="6">
    <source>
        <dbReference type="EMBL" id="MFG3818768.1"/>
    </source>
</evidence>
<dbReference type="InterPro" id="IPR029044">
    <property type="entry name" value="Nucleotide-diphossugar_trans"/>
</dbReference>
<keyword evidence="3 6" id="KW-0328">Glycosyltransferase</keyword>
<dbReference type="EMBL" id="JAZAQF010000081">
    <property type="protein sequence ID" value="MFG3818768.1"/>
    <property type="molecule type" value="Genomic_DNA"/>
</dbReference>
<name>A0ABW7CD50_9CYAN</name>
<keyword evidence="4 6" id="KW-0808">Transferase</keyword>
<keyword evidence="7" id="KW-1185">Reference proteome</keyword>
<dbReference type="SUPFAM" id="SSF53448">
    <property type="entry name" value="Nucleotide-diphospho-sugar transferases"/>
    <property type="match status" value="1"/>
</dbReference>
<reference evidence="7" key="1">
    <citation type="journal article" date="2024" name="Algal Res.">
        <title>Biochemical, toxicological and genomic investigation of a high-biomass producing Limnothrix strain isolated from Italian shallow drinking water reservoir.</title>
        <authorList>
            <person name="Simonazzi M."/>
            <person name="Shishido T.K."/>
            <person name="Delbaje E."/>
            <person name="Wahlsten M."/>
            <person name="Fewer D.P."/>
            <person name="Sivonen K."/>
            <person name="Pezzolesi L."/>
            <person name="Pistocchi R."/>
        </authorList>
    </citation>
    <scope>NUCLEOTIDE SEQUENCE [LARGE SCALE GENOMIC DNA]</scope>
    <source>
        <strain evidence="7">LRLZ20PSL1</strain>
    </source>
</reference>
<dbReference type="Gene3D" id="3.90.550.10">
    <property type="entry name" value="Spore Coat Polysaccharide Biosynthesis Protein SpsA, Chain A"/>
    <property type="match status" value="1"/>
</dbReference>
<evidence type="ECO:0000256" key="3">
    <source>
        <dbReference type="ARBA" id="ARBA00022676"/>
    </source>
</evidence>
<dbReference type="PANTHER" id="PTHR43179">
    <property type="entry name" value="RHAMNOSYLTRANSFERASE WBBL"/>
    <property type="match status" value="1"/>
</dbReference>
<evidence type="ECO:0000256" key="1">
    <source>
        <dbReference type="ARBA" id="ARBA00004776"/>
    </source>
</evidence>
<dbReference type="Pfam" id="PF00535">
    <property type="entry name" value="Glycos_transf_2"/>
    <property type="match status" value="1"/>
</dbReference>
<dbReference type="EC" id="2.4.-.-" evidence="6"/>
<dbReference type="RefSeq" id="WP_393014304.1">
    <property type="nucleotide sequence ID" value="NZ_JAZAQF010000081.1"/>
</dbReference>
<evidence type="ECO:0000313" key="7">
    <source>
        <dbReference type="Proteomes" id="UP001604335"/>
    </source>
</evidence>
<comment type="pathway">
    <text evidence="1">Cell wall biogenesis; cell wall polysaccharide biosynthesis.</text>
</comment>
<dbReference type="GO" id="GO:0016757">
    <property type="term" value="F:glycosyltransferase activity"/>
    <property type="evidence" value="ECO:0007669"/>
    <property type="project" value="UniProtKB-KW"/>
</dbReference>
<feature type="domain" description="Glycosyltransferase 2-like" evidence="5">
    <location>
        <begin position="6"/>
        <end position="111"/>
    </location>
</feature>
<protein>
    <submittedName>
        <fullName evidence="6">Glycosyltransferase family 2 protein</fullName>
        <ecNumber evidence="6">2.4.-.-</ecNumber>
    </submittedName>
</protein>
<gene>
    <name evidence="6" type="ORF">VPK24_14055</name>
</gene>
<sequence length="293" mass="33023">MPIFYFVIVNYWCGESIAHLLRSLAQDSPDQNYQILIVNNSPEDRSLDSFSAGFAHCTILETGENLGFGRACNRAIAWVADRDPGAIVWLINPDAWLPAGTIAAARSLLSQADWAILGTAIDQPDGRPEFRGGRFDRRSGLIEPMTQEPPTDPKIQPTDWVSGCSLLINLAAFRVLPQFDRRFFLYYEDFEFCRRYARQGHSVAIAPSLRVIHATSTVTGRQPERKLRWSIGGYLLALAIHGSPWALVYRLVRIVVSAIAQWPQHPARSRAKLHGVADAWQRWRSTRNGSPRR</sequence>
<dbReference type="Proteomes" id="UP001604335">
    <property type="component" value="Unassembled WGS sequence"/>
</dbReference>
<evidence type="ECO:0000259" key="5">
    <source>
        <dbReference type="Pfam" id="PF00535"/>
    </source>
</evidence>
<organism evidence="6 7">
    <name type="scientific">Limnothrix redekei LRLZ20PSL1</name>
    <dbReference type="NCBI Taxonomy" id="3112953"/>
    <lineage>
        <taxon>Bacteria</taxon>
        <taxon>Bacillati</taxon>
        <taxon>Cyanobacteriota</taxon>
        <taxon>Cyanophyceae</taxon>
        <taxon>Pseudanabaenales</taxon>
        <taxon>Pseudanabaenaceae</taxon>
        <taxon>Limnothrix</taxon>
    </lineage>
</organism>
<evidence type="ECO:0000256" key="4">
    <source>
        <dbReference type="ARBA" id="ARBA00022679"/>
    </source>
</evidence>